<dbReference type="InterPro" id="IPR051941">
    <property type="entry name" value="BG_Antigen-Binding_Lectin"/>
</dbReference>
<keyword evidence="3" id="KW-1185">Reference proteome</keyword>
<dbReference type="RefSeq" id="XP_019921255.2">
    <property type="nucleotide sequence ID" value="XM_020065696.3"/>
</dbReference>
<sequence length="276" mass="31124">MQFQFFNTVIACILASLQLSHNQQSRCTTYTMHKKFIGSLHDDRAKPLWEIEKESVGLAMHVCFAYCERDQRCVGIEICTIRPDLARCRGCCEWYVVDKDGGLPRTAIGGCKYFELSKNSVESRGTRLSTNSNLSAVASSTYIEHGILEVEYPASNVLDGIYGNDCKRVNVYSSVIEKNPWLEVAWSGTITIWRIIIYNRYECCGSRLVNLNVTYKNNGVTGICGFYPGLLSRDGDILLFYCPPEAHATSVKLQIHSKPGQINELNLCEVEIYKKS</sequence>
<dbReference type="Proteomes" id="UP000005408">
    <property type="component" value="Unassembled WGS sequence"/>
</dbReference>
<proteinExistence type="predicted"/>
<evidence type="ECO:0000313" key="3">
    <source>
        <dbReference type="Proteomes" id="UP000005408"/>
    </source>
</evidence>
<dbReference type="KEGG" id="crg:109618293"/>
<evidence type="ECO:0000313" key="2">
    <source>
        <dbReference type="EnsemblMetazoa" id="G31431.1:cds"/>
    </source>
</evidence>
<dbReference type="OrthoDB" id="6158912at2759"/>
<dbReference type="Gene3D" id="2.60.120.260">
    <property type="entry name" value="Galactose-binding domain-like"/>
    <property type="match status" value="1"/>
</dbReference>
<dbReference type="PANTHER" id="PTHR45713:SF6">
    <property type="entry name" value="F5_8 TYPE C DOMAIN-CONTAINING PROTEIN"/>
    <property type="match status" value="1"/>
</dbReference>
<evidence type="ECO:0000256" key="1">
    <source>
        <dbReference type="SAM" id="SignalP"/>
    </source>
</evidence>
<keyword evidence="1" id="KW-0732">Signal</keyword>
<dbReference type="GeneID" id="109618293"/>
<feature type="signal peptide" evidence="1">
    <location>
        <begin position="1"/>
        <end position="22"/>
    </location>
</feature>
<dbReference type="AlphaFoldDB" id="A0A8W8MB19"/>
<accession>A0A8W8MB19</accession>
<name>A0A8W8MB19_MAGGI</name>
<dbReference type="SUPFAM" id="SSF49785">
    <property type="entry name" value="Galactose-binding domain-like"/>
    <property type="match status" value="1"/>
</dbReference>
<evidence type="ECO:0008006" key="4">
    <source>
        <dbReference type="Google" id="ProtNLM"/>
    </source>
</evidence>
<dbReference type="EnsemblMetazoa" id="G31431.1">
    <property type="protein sequence ID" value="G31431.1:cds"/>
    <property type="gene ID" value="G31431"/>
</dbReference>
<feature type="chain" id="PRO_5036480757" description="Fucolectin tachylectin-4 pentraxin-1 domain-containing protein" evidence="1">
    <location>
        <begin position="23"/>
        <end position="276"/>
    </location>
</feature>
<organism evidence="2 3">
    <name type="scientific">Magallana gigas</name>
    <name type="common">Pacific oyster</name>
    <name type="synonym">Crassostrea gigas</name>
    <dbReference type="NCBI Taxonomy" id="29159"/>
    <lineage>
        <taxon>Eukaryota</taxon>
        <taxon>Metazoa</taxon>
        <taxon>Spiralia</taxon>
        <taxon>Lophotrochozoa</taxon>
        <taxon>Mollusca</taxon>
        <taxon>Bivalvia</taxon>
        <taxon>Autobranchia</taxon>
        <taxon>Pteriomorphia</taxon>
        <taxon>Ostreida</taxon>
        <taxon>Ostreoidea</taxon>
        <taxon>Ostreidae</taxon>
        <taxon>Magallana</taxon>
    </lineage>
</organism>
<dbReference type="PANTHER" id="PTHR45713">
    <property type="entry name" value="FTP DOMAIN-CONTAINING PROTEIN"/>
    <property type="match status" value="1"/>
</dbReference>
<protein>
    <recommendedName>
        <fullName evidence="4">Fucolectin tachylectin-4 pentraxin-1 domain-containing protein</fullName>
    </recommendedName>
</protein>
<reference evidence="2" key="1">
    <citation type="submission" date="2022-08" db="UniProtKB">
        <authorList>
            <consortium name="EnsemblMetazoa"/>
        </authorList>
    </citation>
    <scope>IDENTIFICATION</scope>
    <source>
        <strain evidence="2">05x7-T-G4-1.051#20</strain>
    </source>
</reference>
<dbReference type="OMA" id="FAYCERD"/>
<dbReference type="InterPro" id="IPR008979">
    <property type="entry name" value="Galactose-bd-like_sf"/>
</dbReference>